<sequence>MKKFFMPIFLIVALFLNGCNVNSIKTNKESLESIVPPVSQMKENPNERNISKINVDQLAKNKEETATIEGVDYKVSYTLFDCSKLSPGFITYIPENMETSINNFGDGSTTVRIETSKIINGQFLHDYDYIEISFLPRNVDKSYAIEKVKGLANKYKLKEEQKIFNWAIFQRNGVYGVIALGEHDGRYFYIIIHPTLESSDMFNPIAKNVIKEFIWVDTGTRL</sequence>
<evidence type="ECO:0000313" key="3">
    <source>
        <dbReference type="Proteomes" id="UP000184127"/>
    </source>
</evidence>
<evidence type="ECO:0008006" key="4">
    <source>
        <dbReference type="Google" id="ProtNLM"/>
    </source>
</evidence>
<dbReference type="Proteomes" id="UP000184127">
    <property type="component" value="Unassembled WGS sequence"/>
</dbReference>
<keyword evidence="3" id="KW-1185">Reference proteome</keyword>
<gene>
    <name evidence="2" type="ORF">SAMN02745195_00371</name>
</gene>
<accession>A0A1M4TI87</accession>
<feature type="signal peptide" evidence="1">
    <location>
        <begin position="1"/>
        <end position="18"/>
    </location>
</feature>
<reference evidence="3" key="1">
    <citation type="submission" date="2016-11" db="EMBL/GenBank/DDBJ databases">
        <authorList>
            <person name="Varghese N."/>
            <person name="Submissions S."/>
        </authorList>
    </citation>
    <scope>NUCLEOTIDE SEQUENCE [LARGE SCALE GENOMIC DNA]</scope>
    <source>
        <strain evidence="3">DSM 18761</strain>
    </source>
</reference>
<evidence type="ECO:0000313" key="2">
    <source>
        <dbReference type="EMBL" id="SHE44115.1"/>
    </source>
</evidence>
<dbReference type="RefSeq" id="WP_072966965.1">
    <property type="nucleotide sequence ID" value="NZ_FQUR01000007.1"/>
</dbReference>
<dbReference type="AlphaFoldDB" id="A0A1M4TI87"/>
<organism evidence="2 3">
    <name type="scientific">Thermoanaerobacter uzonensis DSM 18761</name>
    <dbReference type="NCBI Taxonomy" id="1123369"/>
    <lineage>
        <taxon>Bacteria</taxon>
        <taxon>Bacillati</taxon>
        <taxon>Bacillota</taxon>
        <taxon>Clostridia</taxon>
        <taxon>Thermoanaerobacterales</taxon>
        <taxon>Thermoanaerobacteraceae</taxon>
        <taxon>Thermoanaerobacter</taxon>
    </lineage>
</organism>
<feature type="chain" id="PRO_5038513024" description="Lipoprotein" evidence="1">
    <location>
        <begin position="19"/>
        <end position="222"/>
    </location>
</feature>
<evidence type="ECO:0000256" key="1">
    <source>
        <dbReference type="SAM" id="SignalP"/>
    </source>
</evidence>
<keyword evidence="1" id="KW-0732">Signal</keyword>
<dbReference type="EMBL" id="FQUR01000007">
    <property type="protein sequence ID" value="SHE44115.1"/>
    <property type="molecule type" value="Genomic_DNA"/>
</dbReference>
<proteinExistence type="predicted"/>
<protein>
    <recommendedName>
        <fullName evidence="4">Lipoprotein</fullName>
    </recommendedName>
</protein>
<name>A0A1M4TI87_9THEO</name>